<keyword evidence="1 3" id="KW-0238">DNA-binding</keyword>
<evidence type="ECO:0000256" key="2">
    <source>
        <dbReference type="ARBA" id="ARBA00023155"/>
    </source>
</evidence>
<name>A0A1U7LME2_NEOID</name>
<feature type="compositionally biased region" description="Low complexity" evidence="5">
    <location>
        <begin position="12"/>
        <end position="21"/>
    </location>
</feature>
<evidence type="ECO:0000256" key="4">
    <source>
        <dbReference type="RuleBase" id="RU000682"/>
    </source>
</evidence>
<feature type="domain" description="Homeobox" evidence="6">
    <location>
        <begin position="154"/>
        <end position="214"/>
    </location>
</feature>
<feature type="region of interest" description="Disordered" evidence="5">
    <location>
        <begin position="1"/>
        <end position="21"/>
    </location>
</feature>
<dbReference type="CDD" id="cd00086">
    <property type="entry name" value="homeodomain"/>
    <property type="match status" value="1"/>
</dbReference>
<dbReference type="AlphaFoldDB" id="A0A1U7LME2"/>
<sequence length="238" mass="26493">MPAESRPRRGSRSSSASASSARLMSVDFLTGHLPESSAAAPKPSAAAATATAASRPLSSQEGHGADRARVRLQFEDRARAQSIPPARLPGHYEKQRPVLPGVRELTSGMAPYIIHPTPPYSPIIGIHSYQNNSHPHHYPYPPLPYPDYPLPQPHALKPKRKRATTAQLTTLNKIFEKTFFPSTELRARLGTHLGMHPRTVQIWFQNRRQQWRAQNGECGGTTDDERGAWQVLQMEFGR</sequence>
<dbReference type="InterPro" id="IPR009057">
    <property type="entry name" value="Homeodomain-like_sf"/>
</dbReference>
<dbReference type="OrthoDB" id="6159439at2759"/>
<dbReference type="GO" id="GO:0006357">
    <property type="term" value="P:regulation of transcription by RNA polymerase II"/>
    <property type="evidence" value="ECO:0007669"/>
    <property type="project" value="TreeGrafter"/>
</dbReference>
<dbReference type="GO" id="GO:0030154">
    <property type="term" value="P:cell differentiation"/>
    <property type="evidence" value="ECO:0007669"/>
    <property type="project" value="TreeGrafter"/>
</dbReference>
<protein>
    <submittedName>
        <fullName evidence="7">Homeobox protein HD-10</fullName>
    </submittedName>
</protein>
<dbReference type="EMBL" id="LXFE01001187">
    <property type="protein sequence ID" value="OLL23825.1"/>
    <property type="molecule type" value="Genomic_DNA"/>
</dbReference>
<dbReference type="SMART" id="SM00389">
    <property type="entry name" value="HOX"/>
    <property type="match status" value="1"/>
</dbReference>
<organism evidence="7 8">
    <name type="scientific">Neolecta irregularis (strain DAH-3)</name>
    <dbReference type="NCBI Taxonomy" id="1198029"/>
    <lineage>
        <taxon>Eukaryota</taxon>
        <taxon>Fungi</taxon>
        <taxon>Dikarya</taxon>
        <taxon>Ascomycota</taxon>
        <taxon>Taphrinomycotina</taxon>
        <taxon>Neolectales</taxon>
        <taxon>Neolectaceae</taxon>
        <taxon>Neolecta</taxon>
    </lineage>
</organism>
<dbReference type="GO" id="GO:0005634">
    <property type="term" value="C:nucleus"/>
    <property type="evidence" value="ECO:0007669"/>
    <property type="project" value="UniProtKB-SubCell"/>
</dbReference>
<reference evidence="7 8" key="1">
    <citation type="submission" date="2016-04" db="EMBL/GenBank/DDBJ databases">
        <title>Evolutionary innovation and constraint leading to complex multicellularity in the Ascomycota.</title>
        <authorList>
            <person name="Cisse O."/>
            <person name="Nguyen A."/>
            <person name="Hewitt D.A."/>
            <person name="Jedd G."/>
            <person name="Stajich J.E."/>
        </authorList>
    </citation>
    <scope>NUCLEOTIDE SEQUENCE [LARGE SCALE GENOMIC DNA]</scope>
    <source>
        <strain evidence="7 8">DAH-3</strain>
    </source>
</reference>
<dbReference type="GO" id="GO:0000978">
    <property type="term" value="F:RNA polymerase II cis-regulatory region sequence-specific DNA binding"/>
    <property type="evidence" value="ECO:0007669"/>
    <property type="project" value="TreeGrafter"/>
</dbReference>
<dbReference type="PANTHER" id="PTHR24324:SF9">
    <property type="entry name" value="HOMEOBOX DOMAIN-CONTAINING PROTEIN"/>
    <property type="match status" value="1"/>
</dbReference>
<dbReference type="InterPro" id="IPR001356">
    <property type="entry name" value="HD"/>
</dbReference>
<keyword evidence="2 3" id="KW-0371">Homeobox</keyword>
<feature type="DNA-binding region" description="Homeobox" evidence="3">
    <location>
        <begin position="156"/>
        <end position="215"/>
    </location>
</feature>
<evidence type="ECO:0000256" key="3">
    <source>
        <dbReference type="PROSITE-ProRule" id="PRU00108"/>
    </source>
</evidence>
<keyword evidence="3 4" id="KW-0539">Nucleus</keyword>
<dbReference type="STRING" id="1198029.A0A1U7LME2"/>
<dbReference type="Proteomes" id="UP000186594">
    <property type="component" value="Unassembled WGS sequence"/>
</dbReference>
<evidence type="ECO:0000256" key="5">
    <source>
        <dbReference type="SAM" id="MobiDB-lite"/>
    </source>
</evidence>
<evidence type="ECO:0000256" key="1">
    <source>
        <dbReference type="ARBA" id="ARBA00023125"/>
    </source>
</evidence>
<keyword evidence="8" id="KW-1185">Reference proteome</keyword>
<dbReference type="InterPro" id="IPR051000">
    <property type="entry name" value="Homeobox_DNA-bind_prot"/>
</dbReference>
<dbReference type="Pfam" id="PF00046">
    <property type="entry name" value="Homeodomain"/>
    <property type="match status" value="1"/>
</dbReference>
<feature type="region of interest" description="Disordered" evidence="5">
    <location>
        <begin position="34"/>
        <end position="65"/>
    </location>
</feature>
<dbReference type="PANTHER" id="PTHR24324">
    <property type="entry name" value="HOMEOBOX PROTEIN HHEX"/>
    <property type="match status" value="1"/>
</dbReference>
<feature type="compositionally biased region" description="Low complexity" evidence="5">
    <location>
        <begin position="36"/>
        <end position="54"/>
    </location>
</feature>
<accession>A0A1U7LME2</accession>
<dbReference type="Gene3D" id="1.10.10.60">
    <property type="entry name" value="Homeodomain-like"/>
    <property type="match status" value="1"/>
</dbReference>
<dbReference type="PROSITE" id="PS50071">
    <property type="entry name" value="HOMEOBOX_2"/>
    <property type="match status" value="1"/>
</dbReference>
<comment type="subcellular location">
    <subcellularLocation>
        <location evidence="3 4">Nucleus</location>
    </subcellularLocation>
</comment>
<comment type="caution">
    <text evidence="7">The sequence shown here is derived from an EMBL/GenBank/DDBJ whole genome shotgun (WGS) entry which is preliminary data.</text>
</comment>
<proteinExistence type="predicted"/>
<evidence type="ECO:0000313" key="7">
    <source>
        <dbReference type="EMBL" id="OLL23825.1"/>
    </source>
</evidence>
<gene>
    <name evidence="7" type="ORF">NEOLI_004632</name>
</gene>
<evidence type="ECO:0000259" key="6">
    <source>
        <dbReference type="PROSITE" id="PS50071"/>
    </source>
</evidence>
<evidence type="ECO:0000313" key="8">
    <source>
        <dbReference type="Proteomes" id="UP000186594"/>
    </source>
</evidence>
<dbReference type="SUPFAM" id="SSF46689">
    <property type="entry name" value="Homeodomain-like"/>
    <property type="match status" value="1"/>
</dbReference>